<name>A0A1W1UNA7_PEPAS</name>
<dbReference type="InterPro" id="IPR036320">
    <property type="entry name" value="Glycosyl_Trfase_fam3_N_dom_sf"/>
</dbReference>
<evidence type="ECO:0000313" key="12">
    <source>
        <dbReference type="EMBL" id="SMB82479.1"/>
    </source>
</evidence>
<dbReference type="InterPro" id="IPR018090">
    <property type="entry name" value="Pyrmidine_PPas_bac/euk"/>
</dbReference>
<evidence type="ECO:0000256" key="10">
    <source>
        <dbReference type="ARBA" id="ARBA00048525"/>
    </source>
</evidence>
<dbReference type="InterPro" id="IPR017459">
    <property type="entry name" value="Glycosyl_Trfase_fam3_N_dom"/>
</dbReference>
<gene>
    <name evidence="12" type="ORF">SAMN00017477_0468</name>
</gene>
<comment type="catalytic activity">
    <reaction evidence="9">
        <text>uridine + phosphate = alpha-D-ribose 1-phosphate + uracil</text>
        <dbReference type="Rhea" id="RHEA:24388"/>
        <dbReference type="ChEBI" id="CHEBI:16704"/>
        <dbReference type="ChEBI" id="CHEBI:17568"/>
        <dbReference type="ChEBI" id="CHEBI:43474"/>
        <dbReference type="ChEBI" id="CHEBI:57720"/>
        <dbReference type="EC" id="2.4.2.2"/>
    </reaction>
</comment>
<dbReference type="SUPFAM" id="SSF47648">
    <property type="entry name" value="Nucleoside phosphorylase/phosphoribosyltransferase N-terminal domain"/>
    <property type="match status" value="1"/>
</dbReference>
<dbReference type="AlphaFoldDB" id="A0A1W1UNA7"/>
<evidence type="ECO:0000256" key="1">
    <source>
        <dbReference type="ARBA" id="ARBA00001066"/>
    </source>
</evidence>
<dbReference type="GO" id="GO:0004645">
    <property type="term" value="F:1,4-alpha-oligoglucan phosphorylase activity"/>
    <property type="evidence" value="ECO:0007669"/>
    <property type="project" value="InterPro"/>
</dbReference>
<keyword evidence="7" id="KW-0328">Glycosyltransferase</keyword>
<evidence type="ECO:0000256" key="4">
    <source>
        <dbReference type="ARBA" id="ARBA00011738"/>
    </source>
</evidence>
<dbReference type="PANTHER" id="PTHR10515">
    <property type="entry name" value="THYMIDINE PHOSPHORYLASE"/>
    <property type="match status" value="1"/>
</dbReference>
<dbReference type="SMART" id="SM00941">
    <property type="entry name" value="PYNP_C"/>
    <property type="match status" value="1"/>
</dbReference>
<dbReference type="InterPro" id="IPR000312">
    <property type="entry name" value="Glycosyl_Trfase_fam3"/>
</dbReference>
<organism evidence="12 13">
    <name type="scientific">Peptoniphilus asaccharolyticus DSM 20463</name>
    <dbReference type="NCBI Taxonomy" id="573058"/>
    <lineage>
        <taxon>Bacteria</taxon>
        <taxon>Bacillati</taxon>
        <taxon>Bacillota</taxon>
        <taxon>Tissierellia</taxon>
        <taxon>Tissierellales</taxon>
        <taxon>Peptoniphilaceae</taxon>
        <taxon>Peptoniphilus</taxon>
    </lineage>
</organism>
<comment type="similarity">
    <text evidence="3">Belongs to the thymidine/pyrimidine-nucleoside phosphorylase family.</text>
</comment>
<comment type="catalytic activity">
    <reaction evidence="10">
        <text>thymidine + phosphate = 2-deoxy-alpha-D-ribose 1-phosphate + thymine</text>
        <dbReference type="Rhea" id="RHEA:16037"/>
        <dbReference type="ChEBI" id="CHEBI:17748"/>
        <dbReference type="ChEBI" id="CHEBI:17821"/>
        <dbReference type="ChEBI" id="CHEBI:43474"/>
        <dbReference type="ChEBI" id="CHEBI:57259"/>
        <dbReference type="EC" id="2.4.2.2"/>
    </reaction>
</comment>
<dbReference type="EMBL" id="FWWR01000009">
    <property type="protein sequence ID" value="SMB82479.1"/>
    <property type="molecule type" value="Genomic_DNA"/>
</dbReference>
<proteinExistence type="inferred from homology"/>
<comment type="catalytic activity">
    <reaction evidence="1">
        <text>2'-deoxyuridine + phosphate = 2-deoxy-alpha-D-ribose 1-phosphate + uracil</text>
        <dbReference type="Rhea" id="RHEA:22824"/>
        <dbReference type="ChEBI" id="CHEBI:16450"/>
        <dbReference type="ChEBI" id="CHEBI:17568"/>
        <dbReference type="ChEBI" id="CHEBI:43474"/>
        <dbReference type="ChEBI" id="CHEBI:57259"/>
        <dbReference type="EC" id="2.4.2.2"/>
    </reaction>
</comment>
<dbReference type="InterPro" id="IPR000053">
    <property type="entry name" value="Thymidine/pyrmidine_PPase"/>
</dbReference>
<keyword evidence="13" id="KW-1185">Reference proteome</keyword>
<accession>A0A1W1UNA7</accession>
<dbReference type="PANTHER" id="PTHR10515:SF0">
    <property type="entry name" value="THYMIDINE PHOSPHORYLASE"/>
    <property type="match status" value="1"/>
</dbReference>
<dbReference type="NCBIfam" id="NF004490">
    <property type="entry name" value="PRK05820.1"/>
    <property type="match status" value="1"/>
</dbReference>
<dbReference type="Pfam" id="PF02885">
    <property type="entry name" value="Glycos_trans_3N"/>
    <property type="match status" value="1"/>
</dbReference>
<dbReference type="EC" id="2.4.2.2" evidence="5"/>
<dbReference type="SUPFAM" id="SSF54680">
    <property type="entry name" value="Pyrimidine nucleoside phosphorylase C-terminal domain"/>
    <property type="match status" value="1"/>
</dbReference>
<dbReference type="GO" id="GO:0006206">
    <property type="term" value="P:pyrimidine nucleobase metabolic process"/>
    <property type="evidence" value="ECO:0007669"/>
    <property type="project" value="InterPro"/>
</dbReference>
<dbReference type="Gene3D" id="3.90.1170.30">
    <property type="entry name" value="Pyrimidine nucleoside phosphorylase-like, C-terminal domain"/>
    <property type="match status" value="1"/>
</dbReference>
<dbReference type="GO" id="GO:0005829">
    <property type="term" value="C:cytosol"/>
    <property type="evidence" value="ECO:0007669"/>
    <property type="project" value="TreeGrafter"/>
</dbReference>
<feature type="domain" description="Pyrimidine nucleoside phosphorylase C-terminal" evidence="11">
    <location>
        <begin position="344"/>
        <end position="417"/>
    </location>
</feature>
<comment type="subunit">
    <text evidence="4">Homodimer.</text>
</comment>
<dbReference type="Pfam" id="PF07831">
    <property type="entry name" value="PYNP_C"/>
    <property type="match status" value="1"/>
</dbReference>
<dbReference type="Pfam" id="PF00591">
    <property type="entry name" value="Glycos_transf_3"/>
    <property type="match status" value="1"/>
</dbReference>
<dbReference type="OrthoDB" id="9763887at2"/>
<dbReference type="NCBIfam" id="NF004747">
    <property type="entry name" value="PRK06078.1"/>
    <property type="match status" value="1"/>
</dbReference>
<protein>
    <recommendedName>
        <fullName evidence="6">Pyrimidine-nucleoside phosphorylase</fullName>
        <ecNumber evidence="5">2.4.2.2</ecNumber>
    </recommendedName>
</protein>
<dbReference type="GO" id="GO:0006213">
    <property type="term" value="P:pyrimidine nucleoside metabolic process"/>
    <property type="evidence" value="ECO:0007669"/>
    <property type="project" value="InterPro"/>
</dbReference>
<evidence type="ECO:0000256" key="5">
    <source>
        <dbReference type="ARBA" id="ARBA00011889"/>
    </source>
</evidence>
<dbReference type="InterPro" id="IPR035902">
    <property type="entry name" value="Nuc_phospho_transferase"/>
</dbReference>
<sequence>MNTYEIIEKKKEGQKLSAEEIKYIVDGYTNGNIPDYQVSALLMAICLKGMDVDETFNLTNSMIESGNTIDLSKIEGKKVDKHSTGGVGDTTTLVLGPLVASCGIPFAKMSGRGLGHTGGTLDKLESIPGLSIDLDIDKFIENTNKIKIAICGQTTDVTPADKKLYALRDTTATVNDVSLISSSIMSKKIAVGADCLVLDVKVGSGAFMKTVEDAVELSEMMVNLGEKAGKNTQAVITNMNQPLGRAVGNSLEVIEAINTLRGEGPEDLYELSMELAEKLLLVSGHSKTEGEARAILEEKIASGEAFNKLKELVQLQGGDVSYIEDVSKFELSPKFELVSEVDGYVKGIDALGIGEASKNLGAGRETKESELDLGAGILLNKKIGDKVSKGELLATLYTKKENAEEIKAEVLKAFEFSNQEVGADKLILKVIKHEQ</sequence>
<dbReference type="NCBIfam" id="TIGR02644">
    <property type="entry name" value="Y_phosphoryl"/>
    <property type="match status" value="1"/>
</dbReference>
<dbReference type="PIRSF" id="PIRSF000478">
    <property type="entry name" value="TP_PyNP"/>
    <property type="match status" value="1"/>
</dbReference>
<evidence type="ECO:0000256" key="6">
    <source>
        <dbReference type="ARBA" id="ARBA00014680"/>
    </source>
</evidence>
<evidence type="ECO:0000256" key="2">
    <source>
        <dbReference type="ARBA" id="ARBA00003877"/>
    </source>
</evidence>
<evidence type="ECO:0000259" key="11">
    <source>
        <dbReference type="SMART" id="SM00941"/>
    </source>
</evidence>
<dbReference type="Proteomes" id="UP000192368">
    <property type="component" value="Unassembled WGS sequence"/>
</dbReference>
<dbReference type="InterPro" id="IPR036566">
    <property type="entry name" value="PYNP-like_C_sf"/>
</dbReference>
<reference evidence="13" key="1">
    <citation type="submission" date="2017-04" db="EMBL/GenBank/DDBJ databases">
        <authorList>
            <person name="Varghese N."/>
            <person name="Submissions S."/>
        </authorList>
    </citation>
    <scope>NUCLEOTIDE SEQUENCE [LARGE SCALE GENOMIC DNA]</scope>
    <source>
        <strain evidence="13">DSM 20463</strain>
    </source>
</reference>
<keyword evidence="8" id="KW-0808">Transferase</keyword>
<dbReference type="InterPro" id="IPR017872">
    <property type="entry name" value="Pyrmidine_PPase_CS"/>
</dbReference>
<dbReference type="GO" id="GO:0009032">
    <property type="term" value="F:thymidine phosphorylase activity"/>
    <property type="evidence" value="ECO:0007669"/>
    <property type="project" value="TreeGrafter"/>
</dbReference>
<dbReference type="Gene3D" id="3.40.1030.10">
    <property type="entry name" value="Nucleoside phosphorylase/phosphoribosyltransferase catalytic domain"/>
    <property type="match status" value="1"/>
</dbReference>
<dbReference type="Gene3D" id="1.20.970.10">
    <property type="entry name" value="Transferase, Pyrimidine Nucleoside Phosphorylase, Chain C"/>
    <property type="match status" value="1"/>
</dbReference>
<evidence type="ECO:0000313" key="13">
    <source>
        <dbReference type="Proteomes" id="UP000192368"/>
    </source>
</evidence>
<dbReference type="STRING" id="573058.SAMN00017477_0468"/>
<comment type="function">
    <text evidence="2">Catalyzes phosphorolysis of the pyrimidine nucleosides uridine, thymidine and 2'-deoxyuridine with the formation of the corresponding pyrimidine base and ribose-1-phosphate.</text>
</comment>
<dbReference type="RefSeq" id="WP_084230148.1">
    <property type="nucleotide sequence ID" value="NZ_FWWR01000009.1"/>
</dbReference>
<dbReference type="SUPFAM" id="SSF52418">
    <property type="entry name" value="Nucleoside phosphorylase/phosphoribosyltransferase catalytic domain"/>
    <property type="match status" value="1"/>
</dbReference>
<evidence type="ECO:0000256" key="8">
    <source>
        <dbReference type="ARBA" id="ARBA00022679"/>
    </source>
</evidence>
<dbReference type="PROSITE" id="PS00647">
    <property type="entry name" value="THYMID_PHOSPHORYLASE"/>
    <property type="match status" value="1"/>
</dbReference>
<dbReference type="FunFam" id="3.40.1030.10:FF:000003">
    <property type="entry name" value="Pyrimidine-nucleoside phosphorylase"/>
    <property type="match status" value="1"/>
</dbReference>
<dbReference type="InterPro" id="IPR013102">
    <property type="entry name" value="PYNP_C"/>
</dbReference>
<evidence type="ECO:0000256" key="9">
    <source>
        <dbReference type="ARBA" id="ARBA00048453"/>
    </source>
</evidence>
<evidence type="ECO:0000256" key="3">
    <source>
        <dbReference type="ARBA" id="ARBA00006915"/>
    </source>
</evidence>
<evidence type="ECO:0000256" key="7">
    <source>
        <dbReference type="ARBA" id="ARBA00022676"/>
    </source>
</evidence>